<proteinExistence type="predicted"/>
<dbReference type="Proteomes" id="UP000215590">
    <property type="component" value="Unassembled WGS sequence"/>
</dbReference>
<evidence type="ECO:0000313" key="3">
    <source>
        <dbReference type="Proteomes" id="UP000215590"/>
    </source>
</evidence>
<dbReference type="AlphaFoldDB" id="A0A256G5E6"/>
<organism evidence="2 3">
    <name type="scientific">Brucella thiophenivorans</name>
    <dbReference type="NCBI Taxonomy" id="571255"/>
    <lineage>
        <taxon>Bacteria</taxon>
        <taxon>Pseudomonadati</taxon>
        <taxon>Pseudomonadota</taxon>
        <taxon>Alphaproteobacteria</taxon>
        <taxon>Hyphomicrobiales</taxon>
        <taxon>Brucellaceae</taxon>
        <taxon>Brucella/Ochrobactrum group</taxon>
        <taxon>Brucella</taxon>
    </lineage>
</organism>
<dbReference type="EMBL" id="NNRJ01000047">
    <property type="protein sequence ID" value="OYR16245.1"/>
    <property type="molecule type" value="Genomic_DNA"/>
</dbReference>
<feature type="non-terminal residue" evidence="2">
    <location>
        <position position="35"/>
    </location>
</feature>
<dbReference type="EMBL" id="NNRJ01000008">
    <property type="protein sequence ID" value="OYR22304.1"/>
    <property type="molecule type" value="Genomic_DNA"/>
</dbReference>
<comment type="caution">
    <text evidence="2">The sequence shown here is derived from an EMBL/GenBank/DDBJ whole genome shotgun (WGS) entry which is preliminary data.</text>
</comment>
<gene>
    <name evidence="2" type="ORF">CEV31_0342</name>
    <name evidence="1" type="ORF">CEV31_4416</name>
</gene>
<reference evidence="2 3" key="1">
    <citation type="submission" date="2017-07" db="EMBL/GenBank/DDBJ databases">
        <title>Phylogenetic study on the rhizospheric bacterium Ochrobactrum sp. A44.</title>
        <authorList>
            <person name="Krzyzanowska D.M."/>
            <person name="Ossowicki A."/>
            <person name="Rajewska M."/>
            <person name="Maciag T."/>
            <person name="Kaczynski Z."/>
            <person name="Czerwicka M."/>
            <person name="Jafra S."/>
        </authorList>
    </citation>
    <scope>NUCLEOTIDE SEQUENCE [LARGE SCALE GENOMIC DNA]</scope>
    <source>
        <strain evidence="2 3">DSM 7216</strain>
    </source>
</reference>
<keyword evidence="3" id="KW-1185">Reference proteome</keyword>
<name>A0A256G5E6_9HYPH</name>
<protein>
    <submittedName>
        <fullName evidence="2">Uncharacterized protein</fullName>
    </submittedName>
</protein>
<evidence type="ECO:0000313" key="1">
    <source>
        <dbReference type="EMBL" id="OYR16245.1"/>
    </source>
</evidence>
<accession>A0A256G5E6</accession>
<sequence>MNVTISGSCDTPRKEADICDVNPGFGRSDGFLEVF</sequence>
<evidence type="ECO:0000313" key="2">
    <source>
        <dbReference type="EMBL" id="OYR22304.1"/>
    </source>
</evidence>